<dbReference type="EMBL" id="GGEC01079871">
    <property type="protein sequence ID" value="MBX60355.1"/>
    <property type="molecule type" value="Transcribed_RNA"/>
</dbReference>
<feature type="region of interest" description="Disordered" evidence="1">
    <location>
        <begin position="1"/>
        <end position="23"/>
    </location>
</feature>
<protein>
    <submittedName>
        <fullName evidence="2">Uncharacterized protein</fullName>
    </submittedName>
</protein>
<name>A0A2P2Q081_RHIMU</name>
<evidence type="ECO:0000256" key="1">
    <source>
        <dbReference type="SAM" id="MobiDB-lite"/>
    </source>
</evidence>
<dbReference type="AlphaFoldDB" id="A0A2P2Q081"/>
<accession>A0A2P2Q081</accession>
<organism evidence="2">
    <name type="scientific">Rhizophora mucronata</name>
    <name type="common">Asiatic mangrove</name>
    <dbReference type="NCBI Taxonomy" id="61149"/>
    <lineage>
        <taxon>Eukaryota</taxon>
        <taxon>Viridiplantae</taxon>
        <taxon>Streptophyta</taxon>
        <taxon>Embryophyta</taxon>
        <taxon>Tracheophyta</taxon>
        <taxon>Spermatophyta</taxon>
        <taxon>Magnoliopsida</taxon>
        <taxon>eudicotyledons</taxon>
        <taxon>Gunneridae</taxon>
        <taxon>Pentapetalae</taxon>
        <taxon>rosids</taxon>
        <taxon>fabids</taxon>
        <taxon>Malpighiales</taxon>
        <taxon>Rhizophoraceae</taxon>
        <taxon>Rhizophora</taxon>
    </lineage>
</organism>
<sequence length="23" mass="2827">MPCRLEKTDLFSTSPRQRKYTLR</sequence>
<proteinExistence type="predicted"/>
<evidence type="ECO:0000313" key="2">
    <source>
        <dbReference type="EMBL" id="MBX60355.1"/>
    </source>
</evidence>
<reference evidence="2" key="1">
    <citation type="submission" date="2018-02" db="EMBL/GenBank/DDBJ databases">
        <title>Rhizophora mucronata_Transcriptome.</title>
        <authorList>
            <person name="Meera S.P."/>
            <person name="Sreeshan A."/>
            <person name="Augustine A."/>
        </authorList>
    </citation>
    <scope>NUCLEOTIDE SEQUENCE</scope>
    <source>
        <tissue evidence="2">Leaf</tissue>
    </source>
</reference>